<keyword evidence="2" id="KW-1185">Reference proteome</keyword>
<comment type="caution">
    <text evidence="1">The sequence shown here is derived from an EMBL/GenBank/DDBJ whole genome shotgun (WGS) entry which is preliminary data.</text>
</comment>
<sequence>MVASRAASLSFLTATTTSSSLPLILCLMSDTNNLVNVAGPEPPSTPPQIQPVQGLQATPSDNKGTTSRAQLGGHGASVPEHRMHRVIVAKMLRPIHELRGREFMKAWFDCVKCHHDLWINDIQQGGPSLYNLMYSRKDGAVCGVLDDWDLENITGKPNSYTYLEHTAICTGRSTVE</sequence>
<reference evidence="1" key="1">
    <citation type="submission" date="2021-02" db="EMBL/GenBank/DDBJ databases">
        <authorList>
            <consortium name="DOE Joint Genome Institute"/>
            <person name="Ahrendt S."/>
            <person name="Looney B.P."/>
            <person name="Miyauchi S."/>
            <person name="Morin E."/>
            <person name="Drula E."/>
            <person name="Courty P.E."/>
            <person name="Chicoki N."/>
            <person name="Fauchery L."/>
            <person name="Kohler A."/>
            <person name="Kuo A."/>
            <person name="Labutti K."/>
            <person name="Pangilinan J."/>
            <person name="Lipzen A."/>
            <person name="Riley R."/>
            <person name="Andreopoulos W."/>
            <person name="He G."/>
            <person name="Johnson J."/>
            <person name="Barry K.W."/>
            <person name="Grigoriev I.V."/>
            <person name="Nagy L."/>
            <person name="Hibbett D."/>
            <person name="Henrissat B."/>
            <person name="Matheny P.B."/>
            <person name="Labbe J."/>
            <person name="Martin F."/>
        </authorList>
    </citation>
    <scope>NUCLEOTIDE SEQUENCE</scope>
    <source>
        <strain evidence="1">FP105234-sp</strain>
    </source>
</reference>
<organism evidence="1 2">
    <name type="scientific">Auriscalpium vulgare</name>
    <dbReference type="NCBI Taxonomy" id="40419"/>
    <lineage>
        <taxon>Eukaryota</taxon>
        <taxon>Fungi</taxon>
        <taxon>Dikarya</taxon>
        <taxon>Basidiomycota</taxon>
        <taxon>Agaricomycotina</taxon>
        <taxon>Agaricomycetes</taxon>
        <taxon>Russulales</taxon>
        <taxon>Auriscalpiaceae</taxon>
        <taxon>Auriscalpium</taxon>
    </lineage>
</organism>
<reference evidence="1" key="2">
    <citation type="journal article" date="2022" name="New Phytol.">
        <title>Evolutionary transition to the ectomycorrhizal habit in the genomes of a hyperdiverse lineage of mushroom-forming fungi.</title>
        <authorList>
            <person name="Looney B."/>
            <person name="Miyauchi S."/>
            <person name="Morin E."/>
            <person name="Drula E."/>
            <person name="Courty P.E."/>
            <person name="Kohler A."/>
            <person name="Kuo A."/>
            <person name="LaButti K."/>
            <person name="Pangilinan J."/>
            <person name="Lipzen A."/>
            <person name="Riley R."/>
            <person name="Andreopoulos W."/>
            <person name="He G."/>
            <person name="Johnson J."/>
            <person name="Nolan M."/>
            <person name="Tritt A."/>
            <person name="Barry K.W."/>
            <person name="Grigoriev I.V."/>
            <person name="Nagy L.G."/>
            <person name="Hibbett D."/>
            <person name="Henrissat B."/>
            <person name="Matheny P.B."/>
            <person name="Labbe J."/>
            <person name="Martin F.M."/>
        </authorList>
    </citation>
    <scope>NUCLEOTIDE SEQUENCE</scope>
    <source>
        <strain evidence="1">FP105234-sp</strain>
    </source>
</reference>
<evidence type="ECO:0000313" key="1">
    <source>
        <dbReference type="EMBL" id="KAI0038736.1"/>
    </source>
</evidence>
<evidence type="ECO:0000313" key="2">
    <source>
        <dbReference type="Proteomes" id="UP000814033"/>
    </source>
</evidence>
<accession>A0ACB8R554</accession>
<dbReference type="Proteomes" id="UP000814033">
    <property type="component" value="Unassembled WGS sequence"/>
</dbReference>
<dbReference type="EMBL" id="MU276424">
    <property type="protein sequence ID" value="KAI0038736.1"/>
    <property type="molecule type" value="Genomic_DNA"/>
</dbReference>
<proteinExistence type="predicted"/>
<protein>
    <submittedName>
        <fullName evidence="1">Uncharacterized protein</fullName>
    </submittedName>
</protein>
<gene>
    <name evidence="1" type="ORF">FA95DRAFT_1149735</name>
</gene>
<name>A0ACB8R554_9AGAM</name>